<gene>
    <name evidence="3" type="ORF">LUZ61_018156</name>
</gene>
<proteinExistence type="predicted"/>
<dbReference type="InterPro" id="IPR025124">
    <property type="entry name" value="Gag1-like_clamp"/>
</dbReference>
<organism evidence="3 4">
    <name type="scientific">Rhynchospora tenuis</name>
    <dbReference type="NCBI Taxonomy" id="198213"/>
    <lineage>
        <taxon>Eukaryota</taxon>
        <taxon>Viridiplantae</taxon>
        <taxon>Streptophyta</taxon>
        <taxon>Embryophyta</taxon>
        <taxon>Tracheophyta</taxon>
        <taxon>Spermatophyta</taxon>
        <taxon>Magnoliopsida</taxon>
        <taxon>Liliopsida</taxon>
        <taxon>Poales</taxon>
        <taxon>Cyperaceae</taxon>
        <taxon>Cyperoideae</taxon>
        <taxon>Rhynchosporeae</taxon>
        <taxon>Rhynchospora</taxon>
    </lineage>
</organism>
<dbReference type="Pfam" id="PF13259">
    <property type="entry name" value="clamp_Gag1-like"/>
    <property type="match status" value="1"/>
</dbReference>
<sequence length="111" mass="12490">MDNEVSSPLSVDTNLPSNPPVNTKETTVAVESGNGANFVNQAAIVWHDMRKKWVGDASQKTKRRPTEPIISWWGTTYEDLLSSSQQFPQPIPLSEMVDFLVDIWHDDGLYD</sequence>
<feature type="domain" description="Gag1-like clamp" evidence="2">
    <location>
        <begin position="72"/>
        <end position="111"/>
    </location>
</feature>
<evidence type="ECO:0000259" key="2">
    <source>
        <dbReference type="Pfam" id="PF13259"/>
    </source>
</evidence>
<dbReference type="PANTHER" id="PTHR33373">
    <property type="entry name" value="OS07G0479600 PROTEIN"/>
    <property type="match status" value="1"/>
</dbReference>
<evidence type="ECO:0000256" key="1">
    <source>
        <dbReference type="SAM" id="MobiDB-lite"/>
    </source>
</evidence>
<comment type="caution">
    <text evidence="3">The sequence shown here is derived from an EMBL/GenBank/DDBJ whole genome shotgun (WGS) entry which is preliminary data.</text>
</comment>
<reference evidence="3 4" key="1">
    <citation type="journal article" date="2022" name="Cell">
        <title>Repeat-based holocentromeres influence genome architecture and karyotype evolution.</title>
        <authorList>
            <person name="Hofstatter P.G."/>
            <person name="Thangavel G."/>
            <person name="Lux T."/>
            <person name="Neumann P."/>
            <person name="Vondrak T."/>
            <person name="Novak P."/>
            <person name="Zhang M."/>
            <person name="Costa L."/>
            <person name="Castellani M."/>
            <person name="Scott A."/>
            <person name="Toegelov H."/>
            <person name="Fuchs J."/>
            <person name="Mata-Sucre Y."/>
            <person name="Dias Y."/>
            <person name="Vanzela A.L.L."/>
            <person name="Huettel B."/>
            <person name="Almeida C.C.S."/>
            <person name="Simkova H."/>
            <person name="Souza G."/>
            <person name="Pedrosa-Harand A."/>
            <person name="Macas J."/>
            <person name="Mayer K.F.X."/>
            <person name="Houben A."/>
            <person name="Marques A."/>
        </authorList>
    </citation>
    <scope>NUCLEOTIDE SEQUENCE [LARGE SCALE GENOMIC DNA]</scope>
    <source>
        <strain evidence="3">RhyTen1mFocal</strain>
    </source>
</reference>
<keyword evidence="4" id="KW-1185">Reference proteome</keyword>
<dbReference type="Proteomes" id="UP001210211">
    <property type="component" value="Unassembled WGS sequence"/>
</dbReference>
<evidence type="ECO:0000313" key="4">
    <source>
        <dbReference type="Proteomes" id="UP001210211"/>
    </source>
</evidence>
<dbReference type="AlphaFoldDB" id="A0AAD5Z8S1"/>
<accession>A0AAD5Z8S1</accession>
<protein>
    <recommendedName>
        <fullName evidence="2">Gag1-like clamp domain-containing protein</fullName>
    </recommendedName>
</protein>
<evidence type="ECO:0000313" key="3">
    <source>
        <dbReference type="EMBL" id="KAJ3688992.1"/>
    </source>
</evidence>
<feature type="region of interest" description="Disordered" evidence="1">
    <location>
        <begin position="1"/>
        <end position="24"/>
    </location>
</feature>
<name>A0AAD5Z8S1_9POAL</name>
<dbReference type="PANTHER" id="PTHR33373:SF28">
    <property type="entry name" value="OS07G0479600 PROTEIN"/>
    <property type="match status" value="1"/>
</dbReference>
<dbReference type="EMBL" id="JAMRDG010000002">
    <property type="protein sequence ID" value="KAJ3688992.1"/>
    <property type="molecule type" value="Genomic_DNA"/>
</dbReference>